<evidence type="ECO:0000259" key="10">
    <source>
        <dbReference type="PROSITE" id="PS51384"/>
    </source>
</evidence>
<dbReference type="PROSITE" id="PS00197">
    <property type="entry name" value="2FE2S_FER_1"/>
    <property type="match status" value="1"/>
</dbReference>
<keyword evidence="4" id="KW-0479">Metal-binding</keyword>
<dbReference type="CDD" id="cd00207">
    <property type="entry name" value="fer2"/>
    <property type="match status" value="1"/>
</dbReference>
<comment type="caution">
    <text evidence="11">The sequence shown here is derived from an EMBL/GenBank/DDBJ whole genome shotgun (WGS) entry which is preliminary data.</text>
</comment>
<dbReference type="PROSITE" id="PS51085">
    <property type="entry name" value="2FE2S_FER_2"/>
    <property type="match status" value="1"/>
</dbReference>
<proteinExistence type="predicted"/>
<dbReference type="GO" id="GO:0046872">
    <property type="term" value="F:metal ion binding"/>
    <property type="evidence" value="ECO:0007669"/>
    <property type="project" value="UniProtKB-KW"/>
</dbReference>
<dbReference type="InterPro" id="IPR017927">
    <property type="entry name" value="FAD-bd_FR_type"/>
</dbReference>
<dbReference type="InterPro" id="IPR001433">
    <property type="entry name" value="OxRdtase_FAD/NAD-bd"/>
</dbReference>
<evidence type="ECO:0000313" key="12">
    <source>
        <dbReference type="Proteomes" id="UP000293874"/>
    </source>
</evidence>
<dbReference type="OrthoDB" id="9789468at2"/>
<organism evidence="11 12">
    <name type="scientific">Pseudobacter ginsenosidimutans</name>
    <dbReference type="NCBI Taxonomy" id="661488"/>
    <lineage>
        <taxon>Bacteria</taxon>
        <taxon>Pseudomonadati</taxon>
        <taxon>Bacteroidota</taxon>
        <taxon>Chitinophagia</taxon>
        <taxon>Chitinophagales</taxon>
        <taxon>Chitinophagaceae</taxon>
        <taxon>Pseudobacter</taxon>
    </lineage>
</organism>
<keyword evidence="6" id="KW-0560">Oxidoreductase</keyword>
<dbReference type="InterPro" id="IPR017938">
    <property type="entry name" value="Riboflavin_synthase-like_b-brl"/>
</dbReference>
<dbReference type="NCBIfam" id="TIGR02160">
    <property type="entry name" value="PA_CoA_Oxy5"/>
    <property type="match status" value="1"/>
</dbReference>
<dbReference type="InterPro" id="IPR006058">
    <property type="entry name" value="2Fe2S_fd_BS"/>
</dbReference>
<dbReference type="SUPFAM" id="SSF54292">
    <property type="entry name" value="2Fe-2S ferredoxin-like"/>
    <property type="match status" value="1"/>
</dbReference>
<dbReference type="PANTHER" id="PTHR47354:SF8">
    <property type="entry name" value="1,2-PHENYLACETYL-COA EPOXIDASE, SUBUNIT E"/>
    <property type="match status" value="1"/>
</dbReference>
<comment type="cofactor">
    <cofactor evidence="1">
        <name>FAD</name>
        <dbReference type="ChEBI" id="CHEBI:57692"/>
    </cofactor>
</comment>
<evidence type="ECO:0000256" key="2">
    <source>
        <dbReference type="ARBA" id="ARBA00022630"/>
    </source>
</evidence>
<dbReference type="PRINTS" id="PR00371">
    <property type="entry name" value="FPNCR"/>
</dbReference>
<dbReference type="InterPro" id="IPR012675">
    <property type="entry name" value="Beta-grasp_dom_sf"/>
</dbReference>
<evidence type="ECO:0000256" key="4">
    <source>
        <dbReference type="ARBA" id="ARBA00022723"/>
    </source>
</evidence>
<reference evidence="11 12" key="1">
    <citation type="submission" date="2019-02" db="EMBL/GenBank/DDBJ databases">
        <title>Genomic Encyclopedia of Type Strains, Phase IV (KMG-IV): sequencing the most valuable type-strain genomes for metagenomic binning, comparative biology and taxonomic classification.</title>
        <authorList>
            <person name="Goeker M."/>
        </authorList>
    </citation>
    <scope>NUCLEOTIDE SEQUENCE [LARGE SCALE GENOMIC DNA]</scope>
    <source>
        <strain evidence="11 12">DSM 18116</strain>
    </source>
</reference>
<evidence type="ECO:0000256" key="7">
    <source>
        <dbReference type="ARBA" id="ARBA00023004"/>
    </source>
</evidence>
<dbReference type="GO" id="GO:0016491">
    <property type="term" value="F:oxidoreductase activity"/>
    <property type="evidence" value="ECO:0007669"/>
    <property type="project" value="UniProtKB-KW"/>
</dbReference>
<protein>
    <submittedName>
        <fullName evidence="11">Ring-1,2-phenylacetyl-CoA epoxidase subunit PaaE</fullName>
    </submittedName>
</protein>
<dbReference type="GO" id="GO:0010124">
    <property type="term" value="P:phenylacetate catabolic process"/>
    <property type="evidence" value="ECO:0007669"/>
    <property type="project" value="InterPro"/>
</dbReference>
<dbReference type="GO" id="GO:0050660">
    <property type="term" value="F:flavin adenine dinucleotide binding"/>
    <property type="evidence" value="ECO:0007669"/>
    <property type="project" value="TreeGrafter"/>
</dbReference>
<dbReference type="CDD" id="cd06214">
    <property type="entry name" value="PA_degradation_oxidoreductase_like"/>
    <property type="match status" value="1"/>
</dbReference>
<feature type="domain" description="FAD-binding FR-type" evidence="10">
    <location>
        <begin position="3"/>
        <end position="107"/>
    </location>
</feature>
<dbReference type="Pfam" id="PF00175">
    <property type="entry name" value="NAD_binding_1"/>
    <property type="match status" value="1"/>
</dbReference>
<gene>
    <name evidence="11" type="ORF">EV199_3467</name>
</gene>
<evidence type="ECO:0000313" key="11">
    <source>
        <dbReference type="EMBL" id="RZS71562.1"/>
    </source>
</evidence>
<evidence type="ECO:0000259" key="9">
    <source>
        <dbReference type="PROSITE" id="PS51085"/>
    </source>
</evidence>
<dbReference type="InterPro" id="IPR011884">
    <property type="entry name" value="PaaE"/>
</dbReference>
<dbReference type="InterPro" id="IPR008333">
    <property type="entry name" value="Cbr1-like_FAD-bd_dom"/>
</dbReference>
<dbReference type="EMBL" id="SGXA01000002">
    <property type="protein sequence ID" value="RZS71562.1"/>
    <property type="molecule type" value="Genomic_DNA"/>
</dbReference>
<dbReference type="PROSITE" id="PS51384">
    <property type="entry name" value="FAD_FR"/>
    <property type="match status" value="1"/>
</dbReference>
<evidence type="ECO:0000256" key="6">
    <source>
        <dbReference type="ARBA" id="ARBA00023002"/>
    </source>
</evidence>
<keyword evidence="3" id="KW-0001">2Fe-2S</keyword>
<keyword evidence="7" id="KW-0408">Iron</keyword>
<dbReference type="InterPro" id="IPR001041">
    <property type="entry name" value="2Fe-2S_ferredoxin-type"/>
</dbReference>
<evidence type="ECO:0000256" key="3">
    <source>
        <dbReference type="ARBA" id="ARBA00022714"/>
    </source>
</evidence>
<dbReference type="GO" id="GO:0051537">
    <property type="term" value="F:2 iron, 2 sulfur cluster binding"/>
    <property type="evidence" value="ECO:0007669"/>
    <property type="project" value="UniProtKB-KW"/>
</dbReference>
<dbReference type="InterPro" id="IPR050415">
    <property type="entry name" value="MRET"/>
</dbReference>
<dbReference type="SUPFAM" id="SSF52343">
    <property type="entry name" value="Ferredoxin reductase-like, C-terminal NADP-linked domain"/>
    <property type="match status" value="1"/>
</dbReference>
<dbReference type="InterPro" id="IPR001709">
    <property type="entry name" value="Flavoprot_Pyr_Nucl_cyt_Rdtase"/>
</dbReference>
<keyword evidence="5" id="KW-0274">FAD</keyword>
<accession>A0A4Q7MS01</accession>
<dbReference type="Proteomes" id="UP000293874">
    <property type="component" value="Unassembled WGS sequence"/>
</dbReference>
<dbReference type="Pfam" id="PF00970">
    <property type="entry name" value="FAD_binding_6"/>
    <property type="match status" value="1"/>
</dbReference>
<keyword evidence="2" id="KW-0285">Flavoprotein</keyword>
<dbReference type="InterPro" id="IPR036010">
    <property type="entry name" value="2Fe-2S_ferredoxin-like_sf"/>
</dbReference>
<dbReference type="InterPro" id="IPR039261">
    <property type="entry name" value="FNR_nucleotide-bd"/>
</dbReference>
<sequence length="360" mass="39899">MATHFHSLTIADIRKETPECISVVFDIPESLKEAYSFRHGQNITLKSVVDGEELRRSYSICSSPGDKELRIAIKKMQDGRFSTWANATLKKGDILEVLPPTGKFYTELDPAHKKHYLAFAAGSGITPILSIIKTTLAIEPNSSFTLVYGNRNRGSIIFKEQLEALKNVFMSRFVVHHILSREKTDAAINYGRINAEKGKQLAAKLIDIHAIDDFFLCGPEEMIFEMKDWLEQEGIDKKKVHFELFTTPGQKAGTQKSAEEKAAFTGKVSKVTVKVDGIAFDFDLPYDGDPLLDAALKQGADLPFACKGGVCATCRAKVVEGAVSMDNNYALEPDELEGGFVLTCQSHPRSEKVIVDFDAR</sequence>
<evidence type="ECO:0000256" key="8">
    <source>
        <dbReference type="ARBA" id="ARBA00023014"/>
    </source>
</evidence>
<evidence type="ECO:0000256" key="1">
    <source>
        <dbReference type="ARBA" id="ARBA00001974"/>
    </source>
</evidence>
<dbReference type="Gene3D" id="2.40.30.10">
    <property type="entry name" value="Translation factors"/>
    <property type="match status" value="1"/>
</dbReference>
<dbReference type="RefSeq" id="WP_130542052.1">
    <property type="nucleotide sequence ID" value="NZ_CP042431.1"/>
</dbReference>
<keyword evidence="8" id="KW-0411">Iron-sulfur</keyword>
<dbReference type="PANTHER" id="PTHR47354">
    <property type="entry name" value="NADH OXIDOREDUCTASE HCR"/>
    <property type="match status" value="1"/>
</dbReference>
<dbReference type="Pfam" id="PF00111">
    <property type="entry name" value="Fer2"/>
    <property type="match status" value="1"/>
</dbReference>
<dbReference type="AlphaFoldDB" id="A0A4Q7MS01"/>
<keyword evidence="12" id="KW-1185">Reference proteome</keyword>
<name>A0A4Q7MS01_9BACT</name>
<dbReference type="PRINTS" id="PR00406">
    <property type="entry name" value="CYTB5RDTASE"/>
</dbReference>
<feature type="domain" description="2Fe-2S ferredoxin-type" evidence="9">
    <location>
        <begin position="269"/>
        <end position="360"/>
    </location>
</feature>
<evidence type="ECO:0000256" key="5">
    <source>
        <dbReference type="ARBA" id="ARBA00022827"/>
    </source>
</evidence>
<dbReference type="SUPFAM" id="SSF63380">
    <property type="entry name" value="Riboflavin synthase domain-like"/>
    <property type="match status" value="1"/>
</dbReference>
<dbReference type="Gene3D" id="3.40.50.80">
    <property type="entry name" value="Nucleotide-binding domain of ferredoxin-NADP reductase (FNR) module"/>
    <property type="match status" value="1"/>
</dbReference>
<dbReference type="Gene3D" id="3.10.20.30">
    <property type="match status" value="1"/>
</dbReference>